<gene>
    <name evidence="4" type="primary">fecR</name>
    <name evidence="4" type="ORF">APO_2579</name>
</gene>
<feature type="transmembrane region" description="Helical" evidence="1">
    <location>
        <begin position="105"/>
        <end position="128"/>
    </location>
</feature>
<dbReference type="InterPro" id="IPR032623">
    <property type="entry name" value="FecR_N"/>
</dbReference>
<keyword evidence="1" id="KW-0472">Membrane</keyword>
<feature type="domain" description="FecR N-terminal" evidence="3">
    <location>
        <begin position="20"/>
        <end position="61"/>
    </location>
</feature>
<organism evidence="4 5">
    <name type="scientific">Acetobacter pomorum DM001</name>
    <dbReference type="NCBI Taxonomy" id="945681"/>
    <lineage>
        <taxon>Bacteria</taxon>
        <taxon>Pseudomonadati</taxon>
        <taxon>Pseudomonadota</taxon>
        <taxon>Alphaproteobacteria</taxon>
        <taxon>Acetobacterales</taxon>
        <taxon>Acetobacteraceae</taxon>
        <taxon>Acetobacter</taxon>
    </lineage>
</organism>
<comment type="caution">
    <text evidence="4">The sequence shown here is derived from an EMBL/GenBank/DDBJ whole genome shotgun (WGS) entry which is preliminary data.</text>
</comment>
<dbReference type="EMBL" id="AEUP01000039">
    <property type="protein sequence ID" value="EGE46868.1"/>
    <property type="molecule type" value="Genomic_DNA"/>
</dbReference>
<dbReference type="PIRSF" id="PIRSF018266">
    <property type="entry name" value="FecR"/>
    <property type="match status" value="1"/>
</dbReference>
<dbReference type="Proteomes" id="UP000018454">
    <property type="component" value="Unassembled WGS sequence"/>
</dbReference>
<feature type="domain" description="FecR protein" evidence="2">
    <location>
        <begin position="131"/>
        <end position="223"/>
    </location>
</feature>
<evidence type="ECO:0000259" key="3">
    <source>
        <dbReference type="Pfam" id="PF16220"/>
    </source>
</evidence>
<protein>
    <submittedName>
        <fullName evidence="4">Protein FecR</fullName>
    </submittedName>
</protein>
<reference evidence="4 5" key="1">
    <citation type="journal article" date="2011" name="Science">
        <title>Drosophila microbiome modulates host developmental and metabolic homeostasis via insulin signaling.</title>
        <authorList>
            <person name="Shin S.C."/>
            <person name="Kim S.H."/>
            <person name="You H."/>
            <person name="Kim B."/>
            <person name="Kim A.C."/>
            <person name="Lee K.A."/>
            <person name="Yoon J.H."/>
            <person name="Ryu J.H."/>
            <person name="Lee W.J."/>
        </authorList>
    </citation>
    <scope>NUCLEOTIDE SEQUENCE [LARGE SCALE GENOMIC DNA]</scope>
    <source>
        <strain evidence="4 5">DM001</strain>
    </source>
</reference>
<dbReference type="Pfam" id="PF04773">
    <property type="entry name" value="FecR"/>
    <property type="match status" value="1"/>
</dbReference>
<dbReference type="PANTHER" id="PTHR30273:SF2">
    <property type="entry name" value="PROTEIN FECR"/>
    <property type="match status" value="1"/>
</dbReference>
<dbReference type="PANTHER" id="PTHR30273">
    <property type="entry name" value="PERIPLASMIC SIGNAL SENSOR AND SIGMA FACTOR ACTIVATOR FECR-RELATED"/>
    <property type="match status" value="1"/>
</dbReference>
<dbReference type="Pfam" id="PF16220">
    <property type="entry name" value="DUF4880"/>
    <property type="match status" value="1"/>
</dbReference>
<dbReference type="GO" id="GO:0016989">
    <property type="term" value="F:sigma factor antagonist activity"/>
    <property type="evidence" value="ECO:0007669"/>
    <property type="project" value="TreeGrafter"/>
</dbReference>
<keyword evidence="1" id="KW-1133">Transmembrane helix</keyword>
<dbReference type="InterPro" id="IPR012373">
    <property type="entry name" value="Ferrdict_sens_TM"/>
</dbReference>
<sequence length="340" mass="36765">MSIGRGMTAGIESEDERAIREATDWLIFLEDEPDDPDLRTRFAEWLSAHPANRKAWTETAQAYDLIGPAAANEGAAIRVFEARDVADEVAPLPSQRILSRRMVPVVGAGMALAACLVLLVAPSALLWWQADYTTGTAQQQSIRLADGTDVELAPQSAIVVDYKGSQRHIRLLKGRAFFEVTHDATCPFAVDAHSVRTTDIGTAFEVGFGVDSTDVAVAQGAVQVDASPSFGVSERLQAGQAIHVGWKGGFHRTNADGTEIASWRHGQLIANDQPVADVVEKLRPYFKGMIVLASSDFAARRVTGVYDLNNPLGALHALAQAHEGVAVRHVTPWFVIISDF</sequence>
<evidence type="ECO:0000313" key="4">
    <source>
        <dbReference type="EMBL" id="EGE46868.1"/>
    </source>
</evidence>
<proteinExistence type="predicted"/>
<accession>F1YWG7</accession>
<evidence type="ECO:0000256" key="1">
    <source>
        <dbReference type="SAM" id="Phobius"/>
    </source>
</evidence>
<keyword evidence="1" id="KW-0812">Transmembrane</keyword>
<dbReference type="InterPro" id="IPR006860">
    <property type="entry name" value="FecR"/>
</dbReference>
<dbReference type="Gene3D" id="2.60.120.1440">
    <property type="match status" value="1"/>
</dbReference>
<evidence type="ECO:0000259" key="2">
    <source>
        <dbReference type="Pfam" id="PF04773"/>
    </source>
</evidence>
<dbReference type="AlphaFoldDB" id="F1YWG7"/>
<name>F1YWG7_9PROT</name>
<evidence type="ECO:0000313" key="5">
    <source>
        <dbReference type="Proteomes" id="UP000018454"/>
    </source>
</evidence>